<evidence type="ECO:0000313" key="2">
    <source>
        <dbReference type="Proteomes" id="UP000198816"/>
    </source>
</evidence>
<dbReference type="AlphaFoldDB" id="A0A1H2YA74"/>
<reference evidence="2" key="1">
    <citation type="submission" date="2016-10" db="EMBL/GenBank/DDBJ databases">
        <authorList>
            <person name="Varghese N."/>
            <person name="Submissions S."/>
        </authorList>
    </citation>
    <scope>NUCLEOTIDE SEQUENCE [LARGE SCALE GENOMIC DNA]</scope>
    <source>
        <strain evidence="2">DSM 217</strain>
    </source>
</reference>
<sequence length="39" mass="4671">MSTATDTLVERKGHWLTGCLRDFREDRLGFLADERCEWR</sequence>
<proteinExistence type="predicted"/>
<dbReference type="EMBL" id="FNNZ01000012">
    <property type="protein sequence ID" value="SDX02113.1"/>
    <property type="molecule type" value="Genomic_DNA"/>
</dbReference>
<protein>
    <submittedName>
        <fullName evidence="1">Uncharacterized protein</fullName>
    </submittedName>
</protein>
<dbReference type="Proteomes" id="UP000198816">
    <property type="component" value="Unassembled WGS sequence"/>
</dbReference>
<dbReference type="STRING" id="1058.SAMN05421783_112117"/>
<name>A0A1H2YA74_THIRO</name>
<organism evidence="1 2">
    <name type="scientific">Thiocapsa roseopersicina</name>
    <dbReference type="NCBI Taxonomy" id="1058"/>
    <lineage>
        <taxon>Bacteria</taxon>
        <taxon>Pseudomonadati</taxon>
        <taxon>Pseudomonadota</taxon>
        <taxon>Gammaproteobacteria</taxon>
        <taxon>Chromatiales</taxon>
        <taxon>Chromatiaceae</taxon>
        <taxon>Thiocapsa</taxon>
    </lineage>
</organism>
<keyword evidence="2" id="KW-1185">Reference proteome</keyword>
<accession>A0A1H2YA74</accession>
<gene>
    <name evidence="1" type="ORF">SAMN05421783_112117</name>
</gene>
<evidence type="ECO:0000313" key="1">
    <source>
        <dbReference type="EMBL" id="SDX02113.1"/>
    </source>
</evidence>